<dbReference type="EMBL" id="CDPU01000036">
    <property type="protein sequence ID" value="CEO53649.1"/>
    <property type="molecule type" value="Genomic_DNA"/>
</dbReference>
<dbReference type="PANTHER" id="PTHR47435">
    <property type="entry name" value="KELCH REPEAT PROTEIN (AFU_ORTHOLOGUE AFUA_5G12780)"/>
    <property type="match status" value="1"/>
</dbReference>
<evidence type="ECO:0000313" key="5">
    <source>
        <dbReference type="EMBL" id="CEO53649.1"/>
    </source>
</evidence>
<keyword evidence="1" id="KW-0677">Repeat</keyword>
<dbReference type="InterPro" id="IPR011043">
    <property type="entry name" value="Gal_Oxase/kelch_b-propeller"/>
</dbReference>
<feature type="region of interest" description="Disordered" evidence="3">
    <location>
        <begin position="580"/>
        <end position="632"/>
    </location>
</feature>
<dbReference type="PANTHER" id="PTHR47435:SF4">
    <property type="entry name" value="KELCH REPEAT PROTEIN (AFU_ORTHOLOGUE AFUA_5G12780)"/>
    <property type="match status" value="1"/>
</dbReference>
<protein>
    <submittedName>
        <fullName evidence="5">Uncharacterized protein</fullName>
    </submittedName>
</protein>
<evidence type="ECO:0000256" key="1">
    <source>
        <dbReference type="ARBA" id="ARBA00022737"/>
    </source>
</evidence>
<reference evidence="5" key="1">
    <citation type="submission" date="2015-01" db="EMBL/GenBank/DDBJ databases">
        <authorList>
            <person name="Durling Mikael"/>
        </authorList>
    </citation>
    <scope>NUCLEOTIDE SEQUENCE</scope>
</reference>
<accession>A0A0B7K944</accession>
<dbReference type="InterPro" id="IPR015915">
    <property type="entry name" value="Kelch-typ_b-propeller"/>
</dbReference>
<keyword evidence="4" id="KW-1133">Transmembrane helix</keyword>
<evidence type="ECO:0000256" key="3">
    <source>
        <dbReference type="SAM" id="MobiDB-lite"/>
    </source>
</evidence>
<dbReference type="GO" id="GO:0019760">
    <property type="term" value="P:glucosinolate metabolic process"/>
    <property type="evidence" value="ECO:0007669"/>
    <property type="project" value="UniProtKB-ARBA"/>
</dbReference>
<dbReference type="Gene3D" id="2.120.10.80">
    <property type="entry name" value="Kelch-type beta propeller"/>
    <property type="match status" value="2"/>
</dbReference>
<feature type="non-terminal residue" evidence="5">
    <location>
        <position position="1"/>
    </location>
</feature>
<gene>
    <name evidence="5" type="ORF">BN869_000009707_1</name>
</gene>
<evidence type="ECO:0000256" key="4">
    <source>
        <dbReference type="SAM" id="Phobius"/>
    </source>
</evidence>
<dbReference type="SUPFAM" id="SSF50965">
    <property type="entry name" value="Galactose oxidase, central domain"/>
    <property type="match status" value="1"/>
</dbReference>
<feature type="compositionally biased region" description="Basic and acidic residues" evidence="3">
    <location>
        <begin position="602"/>
        <end position="616"/>
    </location>
</feature>
<name>A0A0B7K944_BIOOC</name>
<dbReference type="AlphaFoldDB" id="A0A0B7K944"/>
<sequence>IITAFPPLSQLAVIQICIGKLKLISSQAPNPEMSQAAARLRAVVACLLLLVGSSLQQRDPVQNFCRRWGHQTAVVDDKLYIDGGFMTFSGDSSHQNVSNTFFIYHDLSTVASEGMPPPHTGLSKNASIPNVNGGVFWPDTVNKRIYLFGGEQNEGKPEDFRLYSYDVLNDHWDSFGYPKSDNIMSLSYGAGVSVPNRGQAYYYGGYMNSKTAPDWEGSQAATSNLLIYDMDKNSWSNTTGLDDSRRAEGVMVYIPAGDGGFLVYFGGVRQKQDGKWEGQPMDEISLYDVTSGRRYKQKATGTIPQIRRKFCAGVTWVEDQSSYNIYLYGGMGEKDGSLGFDDVYVLSIPTFTWVKLFPKDSKDPGSNPHHSMSCNIVNTAQMIVHGGFFPEHDDCELAWGIHNLDLGKNNEEQAFWLRYIPSKEKYQVPPEVLSATGGESSGGATNKKPSNGWSHSDLETLMTRVADTSPREPTRNVNPGGNKLGTGPIVGIAIGSAVFVALVAIGVWIIVRRRRRSREIATVLSSPQGHMSVADQSQGTAYQSSLGPWSAGTTYYSPQLDQQSRSHSFYHTTVPMSNFRVPCEGKPDEFGNPTTIPELPGQDDHVELSADPRADNEDGQFESPHKRGEEHP</sequence>
<keyword evidence="2" id="KW-0408">Iron</keyword>
<feature type="transmembrane region" description="Helical" evidence="4">
    <location>
        <begin position="489"/>
        <end position="511"/>
    </location>
</feature>
<feature type="region of interest" description="Disordered" evidence="3">
    <location>
        <begin position="433"/>
        <end position="457"/>
    </location>
</feature>
<proteinExistence type="predicted"/>
<keyword evidence="4" id="KW-0812">Transmembrane</keyword>
<keyword evidence="4" id="KW-0472">Membrane</keyword>
<evidence type="ECO:0000256" key="2">
    <source>
        <dbReference type="ARBA" id="ARBA00023004"/>
    </source>
</evidence>
<feature type="compositionally biased region" description="Basic and acidic residues" evidence="3">
    <location>
        <begin position="623"/>
        <end position="632"/>
    </location>
</feature>
<dbReference type="Pfam" id="PF24681">
    <property type="entry name" value="Kelch_KLHDC2_KLHL20_DRC7"/>
    <property type="match status" value="1"/>
</dbReference>
<organism evidence="5">
    <name type="scientific">Bionectria ochroleuca</name>
    <name type="common">Gliocladium roseum</name>
    <dbReference type="NCBI Taxonomy" id="29856"/>
    <lineage>
        <taxon>Eukaryota</taxon>
        <taxon>Fungi</taxon>
        <taxon>Dikarya</taxon>
        <taxon>Ascomycota</taxon>
        <taxon>Pezizomycotina</taxon>
        <taxon>Sordariomycetes</taxon>
        <taxon>Hypocreomycetidae</taxon>
        <taxon>Hypocreales</taxon>
        <taxon>Bionectriaceae</taxon>
        <taxon>Clonostachys</taxon>
    </lineage>
</organism>
<feature type="compositionally biased region" description="Low complexity" evidence="3">
    <location>
        <begin position="434"/>
        <end position="445"/>
    </location>
</feature>